<evidence type="ECO:0000256" key="2">
    <source>
        <dbReference type="ARBA" id="ARBA00022525"/>
    </source>
</evidence>
<keyword evidence="7" id="KW-0472">Membrane</keyword>
<evidence type="ECO:0000256" key="4">
    <source>
        <dbReference type="ARBA" id="ARBA00022737"/>
    </source>
</evidence>
<dbReference type="PROSITE" id="PS50847">
    <property type="entry name" value="GRAM_POS_ANCHORING"/>
    <property type="match status" value="1"/>
</dbReference>
<feature type="domain" description="Gram-positive cocci surface proteins LPxTG" evidence="8">
    <location>
        <begin position="740"/>
        <end position="771"/>
    </location>
</feature>
<keyword evidence="1" id="KW-0134">Cell wall</keyword>
<dbReference type="Gene3D" id="3.80.10.10">
    <property type="entry name" value="Ribonuclease Inhibitor"/>
    <property type="match status" value="1"/>
</dbReference>
<evidence type="ECO:0000313" key="10">
    <source>
        <dbReference type="Proteomes" id="UP001596254"/>
    </source>
</evidence>
<dbReference type="SUPFAM" id="SSF52058">
    <property type="entry name" value="L domain-like"/>
    <property type="match status" value="1"/>
</dbReference>
<dbReference type="InterPro" id="IPR001611">
    <property type="entry name" value="Leu-rich_rpt"/>
</dbReference>
<dbReference type="NCBIfam" id="TIGR01167">
    <property type="entry name" value="LPXTG_anchor"/>
    <property type="match status" value="1"/>
</dbReference>
<keyword evidence="7" id="KW-0812">Transmembrane</keyword>
<sequence length="771" mass="80200">MNKRSDMKVHYKMFKSGKAWVFASITAGILAVSFGNVTAQANEQNISKATTEVEVTQTVAAEQADAAESETAVTGNEATPEVPATTMTVESTASSEPGDAAMSEAQPAVAAPATSTAVPASSVADQQPDTVAPAATTRPAQAMTVVESAAPASATPEPTTRPANVTASSVANHSGADHTIAAVPLVQAELAKPATIQLAHSKDTATIDLWMPNKTLQQVILLTLQGLNGVDKTWDSVADITQKDLALLKSLNIRGFKGYSTYIDGKTEFSIEGLEYAVNLESIDMGNDFNASPGAYFGDLVDIKPLANLQHLTTVALQGNRIKDVTPLANLQNVTSLTIYYNHIRDFSSLKGKHYDEFKNFSQFILLDQVMIDQATQTGHLQIQCLNADGSVAPLAVYGSVVGEPVFNDPEADEPLYHFYYVGGNAVADGNGGLNYSYIQPQKPGVTESPAPGFGVAPLADYYYLTGVNRPAGSSIPNFVVIQPYAMSHTGANVVVHHQDTAGNQLAPDETLTAGLVGENYNTAAVTIPGYTLTATPDNATGQFGETTIDVTYVYAQDNGGTQVKPPVVTPPATQTTVTVHHQTATGQTVAADQVYAGKPGMAYTTQAAQPTGYVLLTTPANAQGTFGDTNITVTYIYAPLQTDGGGDQVNPGETPGTPNPDGGQQPQPGDQGNPAGPSTGTTGDTGDHVPGADNVAIGGGSAGVTSETTGSVQLAHQHSSTAMTGSAATTLPDHQATTLPQTGNRQSPAIWGVALLISVLGLFGLKRRVK</sequence>
<dbReference type="Pfam" id="PF19258">
    <property type="entry name" value="KxYKxGKxW_sig"/>
    <property type="match status" value="1"/>
</dbReference>
<evidence type="ECO:0000256" key="1">
    <source>
        <dbReference type="ARBA" id="ARBA00022512"/>
    </source>
</evidence>
<evidence type="ECO:0000256" key="3">
    <source>
        <dbReference type="ARBA" id="ARBA00022729"/>
    </source>
</evidence>
<dbReference type="InterPro" id="IPR022263">
    <property type="entry name" value="KxYKxGKxW"/>
</dbReference>
<organism evidence="9 10">
    <name type="scientific">Levilactobacillus tongjiangensis</name>
    <dbReference type="NCBI Taxonomy" id="2486023"/>
    <lineage>
        <taxon>Bacteria</taxon>
        <taxon>Bacillati</taxon>
        <taxon>Bacillota</taxon>
        <taxon>Bacilli</taxon>
        <taxon>Lactobacillales</taxon>
        <taxon>Lactobacillaceae</taxon>
        <taxon>Levilactobacillus</taxon>
    </lineage>
</organism>
<comment type="caution">
    <text evidence="9">The sequence shown here is derived from an EMBL/GenBank/DDBJ whole genome shotgun (WGS) entry which is preliminary data.</text>
</comment>
<feature type="compositionally biased region" description="Polar residues" evidence="6">
    <location>
        <begin position="704"/>
        <end position="719"/>
    </location>
</feature>
<feature type="transmembrane region" description="Helical" evidence="7">
    <location>
        <begin position="749"/>
        <end position="766"/>
    </location>
</feature>
<protein>
    <submittedName>
        <fullName evidence="9">MucBP domain-containing protein</fullName>
    </submittedName>
</protein>
<feature type="compositionally biased region" description="Low complexity" evidence="6">
    <location>
        <begin position="144"/>
        <end position="163"/>
    </location>
</feature>
<reference evidence="10" key="1">
    <citation type="journal article" date="2019" name="Int. J. Syst. Evol. Microbiol.">
        <title>The Global Catalogue of Microorganisms (GCM) 10K type strain sequencing project: providing services to taxonomists for standard genome sequencing and annotation.</title>
        <authorList>
            <consortium name="The Broad Institute Genomics Platform"/>
            <consortium name="The Broad Institute Genome Sequencing Center for Infectious Disease"/>
            <person name="Wu L."/>
            <person name="Ma J."/>
        </authorList>
    </citation>
    <scope>NUCLEOTIDE SEQUENCE [LARGE SCALE GENOMIC DNA]</scope>
    <source>
        <strain evidence="10">CCM 8905</strain>
    </source>
</reference>
<evidence type="ECO:0000256" key="6">
    <source>
        <dbReference type="SAM" id="MobiDB-lite"/>
    </source>
</evidence>
<proteinExistence type="predicted"/>
<accession>A0ABW1SPP9</accession>
<keyword evidence="4" id="KW-0677">Repeat</keyword>
<feature type="region of interest" description="Disordered" evidence="6">
    <location>
        <begin position="65"/>
        <end position="169"/>
    </location>
</feature>
<dbReference type="InterPro" id="IPR019931">
    <property type="entry name" value="LPXTG_anchor"/>
</dbReference>
<keyword evidence="10" id="KW-1185">Reference proteome</keyword>
<dbReference type="Pfam" id="PF06458">
    <property type="entry name" value="MucBP"/>
    <property type="match status" value="2"/>
</dbReference>
<feature type="compositionally biased region" description="Low complexity" evidence="6">
    <location>
        <begin position="100"/>
        <end position="124"/>
    </location>
</feature>
<keyword evidence="3" id="KW-0732">Signal</keyword>
<keyword evidence="7" id="KW-1133">Transmembrane helix</keyword>
<evidence type="ECO:0000313" key="9">
    <source>
        <dbReference type="EMBL" id="MFC6206450.1"/>
    </source>
</evidence>
<evidence type="ECO:0000256" key="7">
    <source>
        <dbReference type="SAM" id="Phobius"/>
    </source>
</evidence>
<keyword evidence="2" id="KW-0964">Secreted</keyword>
<name>A0ABW1SPP9_9LACO</name>
<gene>
    <name evidence="9" type="ORF">ACFP1G_03025</name>
</gene>
<dbReference type="Proteomes" id="UP001596254">
    <property type="component" value="Unassembled WGS sequence"/>
</dbReference>
<dbReference type="EMBL" id="JBHSSK010000009">
    <property type="protein sequence ID" value="MFC6206450.1"/>
    <property type="molecule type" value="Genomic_DNA"/>
</dbReference>
<dbReference type="Gene3D" id="3.10.20.320">
    <property type="entry name" value="Putative peptidoglycan bound protein (lpxtg motif)"/>
    <property type="match status" value="2"/>
</dbReference>
<dbReference type="NCBIfam" id="TIGR03715">
    <property type="entry name" value="KxYKxGKxW"/>
    <property type="match status" value="1"/>
</dbReference>
<evidence type="ECO:0000259" key="8">
    <source>
        <dbReference type="PROSITE" id="PS50847"/>
    </source>
</evidence>
<feature type="compositionally biased region" description="Polar residues" evidence="6">
    <location>
        <begin position="85"/>
        <end position="95"/>
    </location>
</feature>
<dbReference type="PROSITE" id="PS51450">
    <property type="entry name" value="LRR"/>
    <property type="match status" value="1"/>
</dbReference>
<dbReference type="InterPro" id="IPR032675">
    <property type="entry name" value="LRR_dom_sf"/>
</dbReference>
<keyword evidence="5" id="KW-0572">Peptidoglycan-anchor</keyword>
<evidence type="ECO:0000256" key="5">
    <source>
        <dbReference type="ARBA" id="ARBA00023088"/>
    </source>
</evidence>
<feature type="region of interest" description="Disordered" evidence="6">
    <location>
        <begin position="643"/>
        <end position="728"/>
    </location>
</feature>
<dbReference type="RefSeq" id="WP_125690955.1">
    <property type="nucleotide sequence ID" value="NZ_JBHSSK010000009.1"/>
</dbReference>
<dbReference type="InterPro" id="IPR009459">
    <property type="entry name" value="MucBP_dom"/>
</dbReference>
<feature type="compositionally biased region" description="Low complexity" evidence="6">
    <location>
        <begin position="655"/>
        <end position="685"/>
    </location>
</feature>